<accession>A0A1D2JD03</accession>
<proteinExistence type="predicted"/>
<name>A0A1D2JD03_PARBR</name>
<evidence type="ECO:0000313" key="2">
    <source>
        <dbReference type="Proteomes" id="UP000242814"/>
    </source>
</evidence>
<dbReference type="Proteomes" id="UP000242814">
    <property type="component" value="Unassembled WGS sequence"/>
</dbReference>
<dbReference type="VEuPathDB" id="FungiDB:PABG_12373"/>
<evidence type="ECO:0000313" key="1">
    <source>
        <dbReference type="EMBL" id="ODH26721.1"/>
    </source>
</evidence>
<reference evidence="1 2" key="1">
    <citation type="submission" date="2016-06" db="EMBL/GenBank/DDBJ databases">
        <authorList>
            <person name="Kjaerup R.B."/>
            <person name="Dalgaard T.S."/>
            <person name="Juul-Madsen H.R."/>
        </authorList>
    </citation>
    <scope>NUCLEOTIDE SEQUENCE [LARGE SCALE GENOMIC DNA]</scope>
    <source>
        <strain evidence="1 2">Pb300</strain>
    </source>
</reference>
<gene>
    <name evidence="1" type="ORF">ACO22_04463</name>
</gene>
<dbReference type="EMBL" id="LZYO01000177">
    <property type="protein sequence ID" value="ODH26721.1"/>
    <property type="molecule type" value="Genomic_DNA"/>
</dbReference>
<dbReference type="AlphaFoldDB" id="A0A1D2JD03"/>
<protein>
    <submittedName>
        <fullName evidence="1">Uncharacterized protein</fullName>
    </submittedName>
</protein>
<sequence length="104" mass="11661">METRETGKLIRAHNNGLNYVTEPFSGIGVSLTHTTAAEYLKSIFDVPMQRESENLSLLSPGIYFTAASGSRCLKLLKGFLPDPLNPLHFYCSKVKFEHVNIYPK</sequence>
<comment type="caution">
    <text evidence="1">The sequence shown here is derived from an EMBL/GenBank/DDBJ whole genome shotgun (WGS) entry which is preliminary data.</text>
</comment>
<organism evidence="1 2">
    <name type="scientific">Paracoccidioides brasiliensis</name>
    <dbReference type="NCBI Taxonomy" id="121759"/>
    <lineage>
        <taxon>Eukaryota</taxon>
        <taxon>Fungi</taxon>
        <taxon>Dikarya</taxon>
        <taxon>Ascomycota</taxon>
        <taxon>Pezizomycotina</taxon>
        <taxon>Eurotiomycetes</taxon>
        <taxon>Eurotiomycetidae</taxon>
        <taxon>Onygenales</taxon>
        <taxon>Ajellomycetaceae</taxon>
        <taxon>Paracoccidioides</taxon>
    </lineage>
</organism>